<accession>A0A0D9W7N8</accession>
<feature type="region of interest" description="Disordered" evidence="1">
    <location>
        <begin position="99"/>
        <end position="126"/>
    </location>
</feature>
<dbReference type="Gramene" id="LPERR04G16330.1">
    <property type="protein sequence ID" value="LPERR04G16330.1"/>
    <property type="gene ID" value="LPERR04G16330"/>
</dbReference>
<dbReference type="EnsemblPlants" id="LPERR04G16330.1">
    <property type="protein sequence ID" value="LPERR04G16330.1"/>
    <property type="gene ID" value="LPERR04G16330"/>
</dbReference>
<feature type="region of interest" description="Disordered" evidence="1">
    <location>
        <begin position="196"/>
        <end position="220"/>
    </location>
</feature>
<protein>
    <submittedName>
        <fullName evidence="2">Uncharacterized protein</fullName>
    </submittedName>
</protein>
<evidence type="ECO:0000256" key="1">
    <source>
        <dbReference type="SAM" id="MobiDB-lite"/>
    </source>
</evidence>
<keyword evidence="3" id="KW-1185">Reference proteome</keyword>
<sequence length="220" mass="24044">MRSGYSSTGSYICYFIALHPKSAIITFSGPLADITNISAAESKNKVIFVMDDSVEGSTPKSSTMTGALVDLTNLSAGELKKKRARDKYALLTVDQKKDIVHRNRENRQRRNENSNVATGNESMHPVTTPARLQFLDNDDGSCIVPSTPTNPLLTQALQHGDSTSSIPNSGNESVDPFITPRRLPFTDKSHEMLTSANPSLTHRDNTIDPTTEDIHGNLNT</sequence>
<organism evidence="2 3">
    <name type="scientific">Leersia perrieri</name>
    <dbReference type="NCBI Taxonomy" id="77586"/>
    <lineage>
        <taxon>Eukaryota</taxon>
        <taxon>Viridiplantae</taxon>
        <taxon>Streptophyta</taxon>
        <taxon>Embryophyta</taxon>
        <taxon>Tracheophyta</taxon>
        <taxon>Spermatophyta</taxon>
        <taxon>Magnoliopsida</taxon>
        <taxon>Liliopsida</taxon>
        <taxon>Poales</taxon>
        <taxon>Poaceae</taxon>
        <taxon>BOP clade</taxon>
        <taxon>Oryzoideae</taxon>
        <taxon>Oryzeae</taxon>
        <taxon>Oryzinae</taxon>
        <taxon>Leersia</taxon>
    </lineage>
</organism>
<name>A0A0D9W7N8_9ORYZ</name>
<dbReference type="STRING" id="77586.A0A0D9W7N8"/>
<feature type="compositionally biased region" description="Basic and acidic residues" evidence="1">
    <location>
        <begin position="99"/>
        <end position="112"/>
    </location>
</feature>
<dbReference type="HOGENOM" id="CLU_1257699_0_0_1"/>
<proteinExistence type="predicted"/>
<evidence type="ECO:0000313" key="2">
    <source>
        <dbReference type="EnsemblPlants" id="LPERR04G16330.1"/>
    </source>
</evidence>
<reference evidence="2 3" key="1">
    <citation type="submission" date="2012-08" db="EMBL/GenBank/DDBJ databases">
        <title>Oryza genome evolution.</title>
        <authorList>
            <person name="Wing R.A."/>
        </authorList>
    </citation>
    <scope>NUCLEOTIDE SEQUENCE</scope>
</reference>
<dbReference type="AlphaFoldDB" id="A0A0D9W7N8"/>
<evidence type="ECO:0000313" key="3">
    <source>
        <dbReference type="Proteomes" id="UP000032180"/>
    </source>
</evidence>
<reference evidence="3" key="2">
    <citation type="submission" date="2013-12" db="EMBL/GenBank/DDBJ databases">
        <authorList>
            <person name="Yu Y."/>
            <person name="Lee S."/>
            <person name="de Baynast K."/>
            <person name="Wissotski M."/>
            <person name="Liu L."/>
            <person name="Talag J."/>
            <person name="Goicoechea J."/>
            <person name="Angelova A."/>
            <person name="Jetty R."/>
            <person name="Kudrna D."/>
            <person name="Golser W."/>
            <person name="Rivera L."/>
            <person name="Zhang J."/>
            <person name="Wing R."/>
        </authorList>
    </citation>
    <scope>NUCLEOTIDE SEQUENCE</scope>
</reference>
<dbReference type="Proteomes" id="UP000032180">
    <property type="component" value="Chromosome 4"/>
</dbReference>
<reference evidence="2" key="3">
    <citation type="submission" date="2015-04" db="UniProtKB">
        <authorList>
            <consortium name="EnsemblPlants"/>
        </authorList>
    </citation>
    <scope>IDENTIFICATION</scope>
</reference>